<proteinExistence type="inferred from homology"/>
<protein>
    <recommendedName>
        <fullName evidence="6">GDT1 family protein</fullName>
    </recommendedName>
</protein>
<gene>
    <name evidence="7" type="ORF">BCV69DRAFT_283227</name>
</gene>
<feature type="transmembrane region" description="Helical" evidence="6">
    <location>
        <begin position="37"/>
        <end position="56"/>
    </location>
</feature>
<dbReference type="GO" id="GO:0032468">
    <property type="term" value="P:Golgi calcium ion homeostasis"/>
    <property type="evidence" value="ECO:0007669"/>
    <property type="project" value="TreeGrafter"/>
</dbReference>
<keyword evidence="3 6" id="KW-0812">Transmembrane</keyword>
<keyword evidence="4 6" id="KW-1133">Transmembrane helix</keyword>
<name>A0A316U545_9BASI</name>
<sequence length="312" mass="32235">MRHPRLTVFAGSFLSLAVMSLLSSFLGVIFPTLLPKSLTTLLAAGLFLVFGVKMWFEGMQMDGDEMGEELEEARKEIEEGDAEELEMAEGGRGGQYPTVDPYPPTAPLSADARADAVAHGAHQGEASKTKTLASAAGLKDGARNLCSLLCVSPVFAQAFVLTFLGEWGDRSQIATIALAAAHNIWLVSFGTILGHSMCTGMAVMGGALLAKRISVKHVTLLGSVLFLLFALIYLYEAYSEYAHPSPSVADVLSSSYSLDAGVQGVKAAGQGMGAVAGQVGGAIMGAAGAAGGPVDVVAPVGMAGQVQGGRVR</sequence>
<evidence type="ECO:0000256" key="4">
    <source>
        <dbReference type="ARBA" id="ARBA00022989"/>
    </source>
</evidence>
<dbReference type="GO" id="GO:0000329">
    <property type="term" value="C:fungal-type vacuole membrane"/>
    <property type="evidence" value="ECO:0007669"/>
    <property type="project" value="TreeGrafter"/>
</dbReference>
<comment type="subcellular location">
    <subcellularLocation>
        <location evidence="1 6">Membrane</location>
        <topology evidence="1 6">Multi-pass membrane protein</topology>
    </subcellularLocation>
</comment>
<dbReference type="RefSeq" id="XP_025347516.1">
    <property type="nucleotide sequence ID" value="XM_025492633.1"/>
</dbReference>
<dbReference type="GeneID" id="37014367"/>
<accession>A0A316U545</accession>
<dbReference type="PANTHER" id="PTHR12608">
    <property type="entry name" value="TRANSMEMBRANE PROTEIN HTP-1 RELATED"/>
    <property type="match status" value="1"/>
</dbReference>
<evidence type="ECO:0000256" key="3">
    <source>
        <dbReference type="ARBA" id="ARBA00022692"/>
    </source>
</evidence>
<reference evidence="7 8" key="1">
    <citation type="journal article" date="2018" name="Mol. Biol. Evol.">
        <title>Broad Genomic Sampling Reveals a Smut Pathogenic Ancestry of the Fungal Clade Ustilaginomycotina.</title>
        <authorList>
            <person name="Kijpornyongpan T."/>
            <person name="Mondo S.J."/>
            <person name="Barry K."/>
            <person name="Sandor L."/>
            <person name="Lee J."/>
            <person name="Lipzen A."/>
            <person name="Pangilinan J."/>
            <person name="LaButti K."/>
            <person name="Hainaut M."/>
            <person name="Henrissat B."/>
            <person name="Grigoriev I.V."/>
            <person name="Spatafora J.W."/>
            <person name="Aime M.C."/>
        </authorList>
    </citation>
    <scope>NUCLEOTIDE SEQUENCE [LARGE SCALE GENOMIC DNA]</scope>
    <source>
        <strain evidence="7 8">MCA 4718</strain>
    </source>
</reference>
<dbReference type="InterPro" id="IPR001727">
    <property type="entry name" value="GDT1-like"/>
</dbReference>
<keyword evidence="5 6" id="KW-0472">Membrane</keyword>
<evidence type="ECO:0000256" key="5">
    <source>
        <dbReference type="ARBA" id="ARBA00023136"/>
    </source>
</evidence>
<dbReference type="EMBL" id="KZ819328">
    <property type="protein sequence ID" value="PWN20356.1"/>
    <property type="molecule type" value="Genomic_DNA"/>
</dbReference>
<dbReference type="STRING" id="1684307.A0A316U545"/>
<keyword evidence="8" id="KW-1185">Reference proteome</keyword>
<organism evidence="7 8">
    <name type="scientific">Pseudomicrostroma glucosiphilum</name>
    <dbReference type="NCBI Taxonomy" id="1684307"/>
    <lineage>
        <taxon>Eukaryota</taxon>
        <taxon>Fungi</taxon>
        <taxon>Dikarya</taxon>
        <taxon>Basidiomycota</taxon>
        <taxon>Ustilaginomycotina</taxon>
        <taxon>Exobasidiomycetes</taxon>
        <taxon>Microstromatales</taxon>
        <taxon>Microstromatales incertae sedis</taxon>
        <taxon>Pseudomicrostroma</taxon>
    </lineage>
</organism>
<comment type="similarity">
    <text evidence="2 6">Belongs to the GDT1 family.</text>
</comment>
<dbReference type="GO" id="GO:0015085">
    <property type="term" value="F:calcium ion transmembrane transporter activity"/>
    <property type="evidence" value="ECO:0007669"/>
    <property type="project" value="TreeGrafter"/>
</dbReference>
<dbReference type="PANTHER" id="PTHR12608:SF1">
    <property type="entry name" value="TRANSMEMBRANE PROTEIN 165"/>
    <property type="match status" value="1"/>
</dbReference>
<evidence type="ECO:0000313" key="8">
    <source>
        <dbReference type="Proteomes" id="UP000245942"/>
    </source>
</evidence>
<dbReference type="GO" id="GO:0005384">
    <property type="term" value="F:manganese ion transmembrane transporter activity"/>
    <property type="evidence" value="ECO:0007669"/>
    <property type="project" value="TreeGrafter"/>
</dbReference>
<evidence type="ECO:0000256" key="6">
    <source>
        <dbReference type="RuleBase" id="RU365102"/>
    </source>
</evidence>
<evidence type="ECO:0000256" key="1">
    <source>
        <dbReference type="ARBA" id="ARBA00004141"/>
    </source>
</evidence>
<feature type="transmembrane region" description="Helical" evidence="6">
    <location>
        <begin position="217"/>
        <end position="235"/>
    </location>
</feature>
<evidence type="ECO:0000313" key="7">
    <source>
        <dbReference type="EMBL" id="PWN20356.1"/>
    </source>
</evidence>
<dbReference type="OrthoDB" id="442680at2759"/>
<dbReference type="AlphaFoldDB" id="A0A316U545"/>
<dbReference type="Proteomes" id="UP000245942">
    <property type="component" value="Unassembled WGS sequence"/>
</dbReference>
<dbReference type="GO" id="GO:0005794">
    <property type="term" value="C:Golgi apparatus"/>
    <property type="evidence" value="ECO:0007669"/>
    <property type="project" value="TreeGrafter"/>
</dbReference>
<evidence type="ECO:0000256" key="2">
    <source>
        <dbReference type="ARBA" id="ARBA00009190"/>
    </source>
</evidence>
<feature type="transmembrane region" description="Helical" evidence="6">
    <location>
        <begin position="7"/>
        <end position="31"/>
    </location>
</feature>
<dbReference type="GO" id="GO:0032472">
    <property type="term" value="P:Golgi calcium ion transport"/>
    <property type="evidence" value="ECO:0007669"/>
    <property type="project" value="TreeGrafter"/>
</dbReference>
<feature type="transmembrane region" description="Helical" evidence="6">
    <location>
        <begin position="145"/>
        <end position="164"/>
    </location>
</feature>
<dbReference type="Pfam" id="PF01169">
    <property type="entry name" value="GDT1"/>
    <property type="match status" value="2"/>
</dbReference>
<feature type="transmembrane region" description="Helical" evidence="6">
    <location>
        <begin position="184"/>
        <end position="210"/>
    </location>
</feature>